<evidence type="ECO:0000256" key="2">
    <source>
        <dbReference type="SAM" id="Phobius"/>
    </source>
</evidence>
<keyword evidence="2" id="KW-0812">Transmembrane</keyword>
<name>A0A1I7F2Y3_9BACL</name>
<dbReference type="PROSITE" id="PS51257">
    <property type="entry name" value="PROKAR_LIPOPROTEIN"/>
    <property type="match status" value="1"/>
</dbReference>
<feature type="transmembrane region" description="Helical" evidence="2">
    <location>
        <begin position="21"/>
        <end position="42"/>
    </location>
</feature>
<keyword evidence="2" id="KW-1133">Transmembrane helix</keyword>
<dbReference type="Proteomes" id="UP000183508">
    <property type="component" value="Unassembled WGS sequence"/>
</dbReference>
<evidence type="ECO:0000256" key="1">
    <source>
        <dbReference type="SAM" id="MobiDB-lite"/>
    </source>
</evidence>
<organism evidence="4 5">
    <name type="scientific">Alicyclobacillus macrosporangiidus</name>
    <dbReference type="NCBI Taxonomy" id="392015"/>
    <lineage>
        <taxon>Bacteria</taxon>
        <taxon>Bacillati</taxon>
        <taxon>Bacillota</taxon>
        <taxon>Bacilli</taxon>
        <taxon>Bacillales</taxon>
        <taxon>Alicyclobacillaceae</taxon>
        <taxon>Alicyclobacillus</taxon>
    </lineage>
</organism>
<feature type="domain" description="SLH" evidence="3">
    <location>
        <begin position="648"/>
        <end position="709"/>
    </location>
</feature>
<dbReference type="Pfam" id="PF16244">
    <property type="entry name" value="DUF4901"/>
    <property type="match status" value="2"/>
</dbReference>
<accession>A0A1I7F2Y3</accession>
<dbReference type="PROSITE" id="PS51272">
    <property type="entry name" value="SLH"/>
    <property type="match status" value="2"/>
</dbReference>
<sequence>MEQEFRKERRLPHRPRRSGASIAASTVAVTLTMACGALPVYAATSQVSSGTAGTSGATSTSASAASQDVTQLQPKLSQQDALVVVEKLFSPLVANLGTPTVTLNPDPLVANQVVYEIDWNMMAFANQSGPRLNQNYAHATVDANTGQVLQFQNTGSAWQEKNPIRLADAQTIAVDWVKKLAPSQASSVALADKSQLQGGFSFLFVRKVNGILAPFDSMRVQLGTDGQLQYYNFSWHEATFPAAGEANVIPASQAQKIYESHLKLALRYQQRYTPQGPGPMELVYQPIGNAPGFAASPLPVIDATTGEEIGTDGKPVTPPSQGDDTPAPIDPNGPKKFPAPSSTPLTQDQVTAQVAKQFGLDGPDWTLRMAQQHRGNGSVFPNHVIWSLSYTNAKTGAGVSVDVDGTDGVIVRYNAYSQGLSQSPATPMSAAQLQAAANAAVAKLYPNLTGAIAPEQTQVVGYPPNQAPFFYDFLVNGIPVPGLQLTLDPATGQVQGVSLQIDPSTEFPSPSKALSLQRAMSEYEQAAPLVLQYMLPQQPSSPDKPFPLNYGSTAKLVYAAAPLANGIGTLNALTGEWEQPPFLGQSMGSGIPANLTPQAAISVLEQHGIITSDEVSGSGAVNPSETMTRGRFIAWLSRAYNMNIGSDPTPQFPDVTPSTPYASELSEAILQGWIHNQGPIQPQGALTRAQAAQWLVEWMGWQGPAAHPAFFKVGFSDAKSVPSWALGAAAMMSQAGVLPLQNGKFMPNQTLTVGEAAQALVRAVQVYLSSN</sequence>
<proteinExistence type="predicted"/>
<keyword evidence="5" id="KW-1185">Reference proteome</keyword>
<dbReference type="AlphaFoldDB" id="A0A1I7F2Y3"/>
<gene>
    <name evidence="4" type="ORF">SAMN05421543_10130</name>
</gene>
<evidence type="ECO:0000313" key="4">
    <source>
        <dbReference type="EMBL" id="SFU30449.1"/>
    </source>
</evidence>
<evidence type="ECO:0000313" key="5">
    <source>
        <dbReference type="Proteomes" id="UP000183508"/>
    </source>
</evidence>
<keyword evidence="2" id="KW-0472">Membrane</keyword>
<reference evidence="5" key="1">
    <citation type="submission" date="2016-10" db="EMBL/GenBank/DDBJ databases">
        <authorList>
            <person name="Varghese N."/>
        </authorList>
    </citation>
    <scope>NUCLEOTIDE SEQUENCE [LARGE SCALE GENOMIC DNA]</scope>
    <source>
        <strain evidence="5">DSM 17980</strain>
    </source>
</reference>
<evidence type="ECO:0000259" key="3">
    <source>
        <dbReference type="PROSITE" id="PS51272"/>
    </source>
</evidence>
<dbReference type="RefSeq" id="WP_074948429.1">
    <property type="nucleotide sequence ID" value="NZ_FPBV01000001.1"/>
</dbReference>
<dbReference type="STRING" id="392015.SAMN05421543_10130"/>
<dbReference type="InterPro" id="IPR001119">
    <property type="entry name" value="SLH_dom"/>
</dbReference>
<protein>
    <submittedName>
        <fullName evidence="4">S-layer homology domain-containing protein</fullName>
    </submittedName>
</protein>
<dbReference type="EMBL" id="FPBV01000001">
    <property type="protein sequence ID" value="SFU30449.1"/>
    <property type="molecule type" value="Genomic_DNA"/>
</dbReference>
<dbReference type="InterPro" id="IPR032599">
    <property type="entry name" value="YcdB/YcdC_rep_domain"/>
</dbReference>
<feature type="region of interest" description="Disordered" evidence="1">
    <location>
        <begin position="304"/>
        <end position="347"/>
    </location>
</feature>
<dbReference type="Pfam" id="PF00395">
    <property type="entry name" value="SLH"/>
    <property type="match status" value="1"/>
</dbReference>
<feature type="domain" description="SLH" evidence="3">
    <location>
        <begin position="712"/>
        <end position="771"/>
    </location>
</feature>